<dbReference type="RefSeq" id="WP_201632255.1">
    <property type="nucleotide sequence ID" value="NZ_JAEQNB010000001.1"/>
</dbReference>
<evidence type="ECO:0000313" key="2">
    <source>
        <dbReference type="EMBL" id="MBL0386230.1"/>
    </source>
</evidence>
<dbReference type="EMBL" id="JAEQNB010000001">
    <property type="protein sequence ID" value="MBL0386230.1"/>
    <property type="molecule type" value="Genomic_DNA"/>
</dbReference>
<evidence type="ECO:0000259" key="1">
    <source>
        <dbReference type="PROSITE" id="PS51782"/>
    </source>
</evidence>
<sequence length="189" mass="21877">MQYETLQLGHVLFDLESRPDEIPLGGEQMLSVLQFPGGFKEVQLLGAQERSITWSGVFSYEKAWDNVQALDQMCRQGDVQELWIDNLIYRRAIVKKFQWSYRTKHEIPYEIELELVANFQSILYSDPLSMKDALPWKDMKIYTAVDGDSVWKLALRFYGDGGLYRKIANANNLDNPDQLKPGTKLVIPR</sequence>
<dbReference type="SMART" id="SM00257">
    <property type="entry name" value="LysM"/>
    <property type="match status" value="1"/>
</dbReference>
<name>A0ABS1J7I1_9BACL</name>
<dbReference type="InterPro" id="IPR036779">
    <property type="entry name" value="LysM_dom_sf"/>
</dbReference>
<dbReference type="Gene3D" id="3.10.350.10">
    <property type="entry name" value="LysM domain"/>
    <property type="match status" value="1"/>
</dbReference>
<dbReference type="Proteomes" id="UP000602284">
    <property type="component" value="Unassembled WGS sequence"/>
</dbReference>
<dbReference type="Pfam" id="PF01476">
    <property type="entry name" value="LysM"/>
    <property type="match status" value="1"/>
</dbReference>
<accession>A0ABS1J7I1</accession>
<reference evidence="2 3" key="1">
    <citation type="submission" date="2021-01" db="EMBL/GenBank/DDBJ databases">
        <title>Tumebacillus sp. strain ITR2 16S ribosomal RNA gene Genome sequencing and assembly.</title>
        <authorList>
            <person name="Kang M."/>
        </authorList>
    </citation>
    <scope>NUCLEOTIDE SEQUENCE [LARGE SCALE GENOMIC DNA]</scope>
    <source>
        <strain evidence="2 3">ITR2</strain>
    </source>
</reference>
<feature type="domain" description="LysM" evidence="1">
    <location>
        <begin position="140"/>
        <end position="187"/>
    </location>
</feature>
<protein>
    <submittedName>
        <fullName evidence="2">LysM peptidoglycan-binding domain-containing protein</fullName>
    </submittedName>
</protein>
<comment type="caution">
    <text evidence="2">The sequence shown here is derived from an EMBL/GenBank/DDBJ whole genome shotgun (WGS) entry which is preliminary data.</text>
</comment>
<proteinExistence type="predicted"/>
<organism evidence="2 3">
    <name type="scientific">Tumebacillus amylolyticus</name>
    <dbReference type="NCBI Taxonomy" id="2801339"/>
    <lineage>
        <taxon>Bacteria</taxon>
        <taxon>Bacillati</taxon>
        <taxon>Bacillota</taxon>
        <taxon>Bacilli</taxon>
        <taxon>Bacillales</taxon>
        <taxon>Alicyclobacillaceae</taxon>
        <taxon>Tumebacillus</taxon>
    </lineage>
</organism>
<dbReference type="PROSITE" id="PS51782">
    <property type="entry name" value="LYSM"/>
    <property type="match status" value="1"/>
</dbReference>
<keyword evidence="3" id="KW-1185">Reference proteome</keyword>
<evidence type="ECO:0000313" key="3">
    <source>
        <dbReference type="Proteomes" id="UP000602284"/>
    </source>
</evidence>
<gene>
    <name evidence="2" type="ORF">JJB07_06135</name>
</gene>
<dbReference type="SUPFAM" id="SSF54106">
    <property type="entry name" value="LysM domain"/>
    <property type="match status" value="1"/>
</dbReference>
<dbReference type="InterPro" id="IPR018392">
    <property type="entry name" value="LysM"/>
</dbReference>